<dbReference type="EMBL" id="CP042997">
    <property type="protein sequence ID" value="QEH38071.1"/>
    <property type="molecule type" value="Genomic_DNA"/>
</dbReference>
<organism evidence="2 3">
    <name type="scientific">Aquisphaera giovannonii</name>
    <dbReference type="NCBI Taxonomy" id="406548"/>
    <lineage>
        <taxon>Bacteria</taxon>
        <taxon>Pseudomonadati</taxon>
        <taxon>Planctomycetota</taxon>
        <taxon>Planctomycetia</taxon>
        <taxon>Isosphaerales</taxon>
        <taxon>Isosphaeraceae</taxon>
        <taxon>Aquisphaera</taxon>
    </lineage>
</organism>
<feature type="region of interest" description="Disordered" evidence="1">
    <location>
        <begin position="65"/>
        <end position="84"/>
    </location>
</feature>
<dbReference type="OrthoDB" id="276660at2"/>
<name>A0A5B9WDN2_9BACT</name>
<dbReference type="KEGG" id="agv:OJF2_66690"/>
<protein>
    <submittedName>
        <fullName evidence="2">Uncharacterized protein</fullName>
    </submittedName>
</protein>
<reference evidence="2 3" key="1">
    <citation type="submission" date="2019-08" db="EMBL/GenBank/DDBJ databases">
        <title>Deep-cultivation of Planctomycetes and their phenomic and genomic characterization uncovers novel biology.</title>
        <authorList>
            <person name="Wiegand S."/>
            <person name="Jogler M."/>
            <person name="Boedeker C."/>
            <person name="Pinto D."/>
            <person name="Vollmers J."/>
            <person name="Rivas-Marin E."/>
            <person name="Kohn T."/>
            <person name="Peeters S.H."/>
            <person name="Heuer A."/>
            <person name="Rast P."/>
            <person name="Oberbeckmann S."/>
            <person name="Bunk B."/>
            <person name="Jeske O."/>
            <person name="Meyerdierks A."/>
            <person name="Storesund J.E."/>
            <person name="Kallscheuer N."/>
            <person name="Luecker S."/>
            <person name="Lage O.M."/>
            <person name="Pohl T."/>
            <person name="Merkel B.J."/>
            <person name="Hornburger P."/>
            <person name="Mueller R.-W."/>
            <person name="Bruemmer F."/>
            <person name="Labrenz M."/>
            <person name="Spormann A.M."/>
            <person name="Op den Camp H."/>
            <person name="Overmann J."/>
            <person name="Amann R."/>
            <person name="Jetten M.S.M."/>
            <person name="Mascher T."/>
            <person name="Medema M.H."/>
            <person name="Devos D.P."/>
            <person name="Kaster A.-K."/>
            <person name="Ovreas L."/>
            <person name="Rohde M."/>
            <person name="Galperin M.Y."/>
            <person name="Jogler C."/>
        </authorList>
    </citation>
    <scope>NUCLEOTIDE SEQUENCE [LARGE SCALE GENOMIC DNA]</scope>
    <source>
        <strain evidence="2 3">OJF2</strain>
    </source>
</reference>
<evidence type="ECO:0000313" key="2">
    <source>
        <dbReference type="EMBL" id="QEH38071.1"/>
    </source>
</evidence>
<gene>
    <name evidence="2" type="ORF">OJF2_66690</name>
</gene>
<evidence type="ECO:0000313" key="3">
    <source>
        <dbReference type="Proteomes" id="UP000324233"/>
    </source>
</evidence>
<dbReference type="RefSeq" id="WP_148597552.1">
    <property type="nucleotide sequence ID" value="NZ_CP042997.1"/>
</dbReference>
<dbReference type="AlphaFoldDB" id="A0A5B9WDN2"/>
<feature type="region of interest" description="Disordered" evidence="1">
    <location>
        <begin position="232"/>
        <end position="265"/>
    </location>
</feature>
<accession>A0A5B9WDN2</accession>
<keyword evidence="3" id="KW-1185">Reference proteome</keyword>
<dbReference type="Proteomes" id="UP000324233">
    <property type="component" value="Chromosome"/>
</dbReference>
<evidence type="ECO:0000256" key="1">
    <source>
        <dbReference type="SAM" id="MobiDB-lite"/>
    </source>
</evidence>
<sequence>MNDAHDLTPLEALLLTRHLVAGARPPTPAAVRKDIGPLVEDRWAGSALTSMLERAELKLITLGHLARPEPPPAPPTRGKKVARPKALPVELTPAGRAAALRFLGVGELPPKATWAKVKASLLPARAMDLDAGALAGKGALKAMLLAKALGVEPGEAATMKQVLDLWTRRQFDIGPKAKLDVAAIQQALACRELGEHRPSDPKKAFDLLVSRQVGARKADDKELGDAILRRWAGGGHERGGPAGPSPDVASPEPPPPEPRIVHPPGDLSQFAARVKDAAMRCTTGRIGDNRVFICRVWDSLQADPEIQSMGLEAFKRRLAEANNRRLLDLTRADLGYAMDRDDVHRSEVHYLDSVFHFLWIGSERH</sequence>
<proteinExistence type="predicted"/>